<dbReference type="FunFam" id="2.60.40.10:FF:001186">
    <property type="entry name" value="Interleukin 13 receptor subunit alpha 2"/>
    <property type="match status" value="1"/>
</dbReference>
<name>A0A8C6W2E9_NANGA</name>
<evidence type="ECO:0000259" key="17">
    <source>
        <dbReference type="Pfam" id="PF09240"/>
    </source>
</evidence>
<dbReference type="GO" id="GO:0009897">
    <property type="term" value="C:external side of plasma membrane"/>
    <property type="evidence" value="ECO:0007669"/>
    <property type="project" value="TreeGrafter"/>
</dbReference>
<dbReference type="GO" id="GO:0032905">
    <property type="term" value="P:transforming growth factor beta1 production"/>
    <property type="evidence" value="ECO:0007669"/>
    <property type="project" value="Ensembl"/>
</dbReference>
<dbReference type="FunFam" id="2.60.40.10:FF:000958">
    <property type="entry name" value="Interleukin-13 receptor subunit alpha-2"/>
    <property type="match status" value="1"/>
</dbReference>
<dbReference type="PANTHER" id="PTHR23037">
    <property type="entry name" value="CYTOKINE RECEPTOR"/>
    <property type="match status" value="1"/>
</dbReference>
<dbReference type="RefSeq" id="XP_029423457.1">
    <property type="nucleotide sequence ID" value="XM_029567597.1"/>
</dbReference>
<keyword evidence="7 15" id="KW-1133">Transmembrane helix</keyword>
<accession>A0A8C6W2E9</accession>
<dbReference type="GeneID" id="103740877"/>
<dbReference type="GO" id="GO:0016064">
    <property type="term" value="P:immunoglobulin mediated immune response"/>
    <property type="evidence" value="ECO:0007669"/>
    <property type="project" value="Ensembl"/>
</dbReference>
<gene>
    <name evidence="18" type="primary">Il13ra2</name>
</gene>
<dbReference type="Pfam" id="PF09240">
    <property type="entry name" value="IL6Ra-bind"/>
    <property type="match status" value="1"/>
</dbReference>
<evidence type="ECO:0000256" key="3">
    <source>
        <dbReference type="ARBA" id="ARBA00022475"/>
    </source>
</evidence>
<dbReference type="OrthoDB" id="9826641at2759"/>
<dbReference type="GO" id="GO:0004896">
    <property type="term" value="F:cytokine receptor activity"/>
    <property type="evidence" value="ECO:0007669"/>
    <property type="project" value="Ensembl"/>
</dbReference>
<dbReference type="RefSeq" id="XP_008839788.1">
    <property type="nucleotide sequence ID" value="XM_008841566.3"/>
</dbReference>
<evidence type="ECO:0000256" key="8">
    <source>
        <dbReference type="ARBA" id="ARBA00023136"/>
    </source>
</evidence>
<reference evidence="18" key="2">
    <citation type="submission" date="2025-09" db="UniProtKB">
        <authorList>
            <consortium name="Ensembl"/>
        </authorList>
    </citation>
    <scope>IDENTIFICATION</scope>
</reference>
<dbReference type="GeneTree" id="ENSGT00940000159971"/>
<sequence>MAFMCVDTRCLCILLICTAIGHTLEIKVNPPQDFEILDPGLLGYIYLQWKPPVAIEKLNECTLEYELKYRNVDSESWKTIITKNLFYKDGFDLNKGIEGKIRTHLPKQCANGSEIQSSWTEASYQISDQGSLETKIRDMNCIYYNWQHLVCSWKPGKRVHYDTNYTMFFWYEGLDHALQCVNYLQENTKNIGCKLSNLESSDYKDFFICVNGSSDFEPIRSSYYIFQLQNIVKPFPPDFLHITVENSVEIKMKWSTPGGPIPARCYTYEIVFREDDFSWVSVTDKTDMKMKRKANESKDLCFLVRSKVNMYCSDDGIWSEWSEERCWEVYTRTNSRIIFIIPVCLFFVFFLFLLCLVLEKEEPDPTLSFHVQLEKEVYSYEETLC</sequence>
<dbReference type="Gene3D" id="2.60.40.10">
    <property type="entry name" value="Immunoglobulins"/>
    <property type="match status" value="3"/>
</dbReference>
<dbReference type="GO" id="GO:0035772">
    <property type="term" value="P:interleukin-13-mediated signaling pathway"/>
    <property type="evidence" value="ECO:0007669"/>
    <property type="project" value="Ensembl"/>
</dbReference>
<evidence type="ECO:0000313" key="19">
    <source>
        <dbReference type="Proteomes" id="UP000694381"/>
    </source>
</evidence>
<evidence type="ECO:0000256" key="5">
    <source>
        <dbReference type="ARBA" id="ARBA00022729"/>
    </source>
</evidence>
<keyword evidence="10" id="KW-0675">Receptor</keyword>
<feature type="signal peptide" evidence="16">
    <location>
        <begin position="1"/>
        <end position="23"/>
    </location>
</feature>
<dbReference type="PROSITE" id="PS01356">
    <property type="entry name" value="HEMATOPO_REC_S_F2"/>
    <property type="match status" value="1"/>
</dbReference>
<evidence type="ECO:0000256" key="11">
    <source>
        <dbReference type="ARBA" id="ARBA00023180"/>
    </source>
</evidence>
<evidence type="ECO:0000256" key="1">
    <source>
        <dbReference type="ARBA" id="ARBA00004251"/>
    </source>
</evidence>
<evidence type="ECO:0000256" key="4">
    <source>
        <dbReference type="ARBA" id="ARBA00022692"/>
    </source>
</evidence>
<dbReference type="Proteomes" id="UP000694381">
    <property type="component" value="Unassembled WGS sequence"/>
</dbReference>
<comment type="similarity">
    <text evidence="2">Belongs to the type I cytokine receptor family. Type 5 subfamily.</text>
</comment>
<keyword evidence="5 16" id="KW-0732">Signal</keyword>
<evidence type="ECO:0000256" key="2">
    <source>
        <dbReference type="ARBA" id="ARBA00008159"/>
    </source>
</evidence>
<dbReference type="Ensembl" id="ENSNGAT00000003938.1">
    <property type="protein sequence ID" value="ENSNGAP00000002984.1"/>
    <property type="gene ID" value="ENSNGAG00000003091.1"/>
</dbReference>
<evidence type="ECO:0000256" key="7">
    <source>
        <dbReference type="ARBA" id="ARBA00022989"/>
    </source>
</evidence>
<dbReference type="InterPro" id="IPR013783">
    <property type="entry name" value="Ig-like_fold"/>
</dbReference>
<feature type="transmembrane region" description="Helical" evidence="15">
    <location>
        <begin position="337"/>
        <end position="358"/>
    </location>
</feature>
<keyword evidence="3" id="KW-1003">Cell membrane</keyword>
<evidence type="ECO:0000256" key="16">
    <source>
        <dbReference type="SAM" id="SignalP"/>
    </source>
</evidence>
<feature type="domain" description="Type I cytokine receptor cytokine-binding" evidence="17">
    <location>
        <begin position="138"/>
        <end position="231"/>
    </location>
</feature>
<keyword evidence="4 15" id="KW-0812">Transmembrane</keyword>
<keyword evidence="8 15" id="KW-0472">Membrane</keyword>
<dbReference type="PANTHER" id="PTHR23037:SF45">
    <property type="entry name" value="INTERLEUKIN 13 RECEPTOR SUBUNIT ALPHA 2"/>
    <property type="match status" value="1"/>
</dbReference>
<dbReference type="FunFam" id="2.60.40.10:FF:001396">
    <property type="entry name" value="Interleukin 13 receptor subunit alpha 2"/>
    <property type="match status" value="1"/>
</dbReference>
<evidence type="ECO:0000256" key="12">
    <source>
        <dbReference type="ARBA" id="ARBA00055505"/>
    </source>
</evidence>
<evidence type="ECO:0000256" key="14">
    <source>
        <dbReference type="ARBA" id="ARBA00071788"/>
    </source>
</evidence>
<comment type="function">
    <text evidence="12">Cell surface receptor that plays a role in the regulation of IL-13-mediated responses. Functions as a decoy receptor that inhibits IL-13- and IL-4-mediated signal transduction via the JAK-STAT pathway and thereby modulates immune responses and inflammation. Serves as a functional signaling receptor for IL-13 in an alternative pathway involving AP-1 ultimately leading to the production of TGFB1.</text>
</comment>
<dbReference type="GO" id="GO:0043305">
    <property type="term" value="P:negative regulation of mast cell degranulation"/>
    <property type="evidence" value="ECO:0007669"/>
    <property type="project" value="Ensembl"/>
</dbReference>
<feature type="chain" id="PRO_5035000094" description="Interleukin-13 receptor subunit alpha-2" evidence="16">
    <location>
        <begin position="24"/>
        <end position="385"/>
    </location>
</feature>
<dbReference type="SUPFAM" id="SSF49265">
    <property type="entry name" value="Fibronectin type III"/>
    <property type="match status" value="3"/>
</dbReference>
<protein>
    <recommendedName>
        <fullName evidence="14">Interleukin-13 receptor subunit alpha-2</fullName>
    </recommendedName>
</protein>
<evidence type="ECO:0000256" key="15">
    <source>
        <dbReference type="SAM" id="Phobius"/>
    </source>
</evidence>
<keyword evidence="6" id="KW-0677">Repeat</keyword>
<keyword evidence="9" id="KW-1015">Disulfide bond</keyword>
<evidence type="ECO:0000256" key="10">
    <source>
        <dbReference type="ARBA" id="ARBA00023170"/>
    </source>
</evidence>
<dbReference type="GO" id="GO:0007179">
    <property type="term" value="P:transforming growth factor beta receptor signaling pathway"/>
    <property type="evidence" value="ECO:0007669"/>
    <property type="project" value="Ensembl"/>
</dbReference>
<dbReference type="InterPro" id="IPR003532">
    <property type="entry name" value="Short_hematopoietin_rcpt_2_CS"/>
</dbReference>
<evidence type="ECO:0000256" key="6">
    <source>
        <dbReference type="ARBA" id="ARBA00022737"/>
    </source>
</evidence>
<dbReference type="InterPro" id="IPR036116">
    <property type="entry name" value="FN3_sf"/>
</dbReference>
<dbReference type="KEGG" id="ngi:103740877"/>
<comment type="subunit">
    <text evidence="13">Interacts with IL4RA. Interacts with high affinity to interleukin-13 (IL13), but not to interleukin-4 (IL4).</text>
</comment>
<evidence type="ECO:0000313" key="18">
    <source>
        <dbReference type="Ensembl" id="ENSNGAP00000002984.1"/>
    </source>
</evidence>
<dbReference type="CTD" id="3598"/>
<evidence type="ECO:0000256" key="13">
    <source>
        <dbReference type="ARBA" id="ARBA00064964"/>
    </source>
</evidence>
<comment type="subcellular location">
    <subcellularLocation>
        <location evidence="1">Cell membrane</location>
        <topology evidence="1">Single-pass type I membrane protein</topology>
    </subcellularLocation>
</comment>
<organism evidence="18 19">
    <name type="scientific">Nannospalax galili</name>
    <name type="common">Northern Israeli blind subterranean mole rat</name>
    <name type="synonym">Spalax galili</name>
    <dbReference type="NCBI Taxonomy" id="1026970"/>
    <lineage>
        <taxon>Eukaryota</taxon>
        <taxon>Metazoa</taxon>
        <taxon>Chordata</taxon>
        <taxon>Craniata</taxon>
        <taxon>Vertebrata</taxon>
        <taxon>Euteleostomi</taxon>
        <taxon>Mammalia</taxon>
        <taxon>Eutheria</taxon>
        <taxon>Euarchontoglires</taxon>
        <taxon>Glires</taxon>
        <taxon>Rodentia</taxon>
        <taxon>Myomorpha</taxon>
        <taxon>Muroidea</taxon>
        <taxon>Spalacidae</taxon>
        <taxon>Spalacinae</taxon>
        <taxon>Nannospalax</taxon>
    </lineage>
</organism>
<keyword evidence="11" id="KW-0325">Glycoprotein</keyword>
<dbReference type="AlphaFoldDB" id="A0A8C6W2E9"/>
<dbReference type="OMA" id="GPIPSQC"/>
<evidence type="ECO:0000256" key="9">
    <source>
        <dbReference type="ARBA" id="ARBA00023157"/>
    </source>
</evidence>
<keyword evidence="19" id="KW-1185">Reference proteome</keyword>
<dbReference type="GO" id="GO:0002638">
    <property type="term" value="P:negative regulation of immunoglobulin production"/>
    <property type="evidence" value="ECO:0007669"/>
    <property type="project" value="Ensembl"/>
</dbReference>
<reference evidence="18" key="1">
    <citation type="submission" date="2025-08" db="UniProtKB">
        <authorList>
            <consortium name="Ensembl"/>
        </authorList>
    </citation>
    <scope>IDENTIFICATION</scope>
</reference>
<dbReference type="RefSeq" id="XP_029423455.1">
    <property type="nucleotide sequence ID" value="XM_029567595.1"/>
</dbReference>
<dbReference type="InterPro" id="IPR015321">
    <property type="entry name" value="TypeI_recpt_CBD"/>
</dbReference>
<proteinExistence type="inferred from homology"/>